<sequence length="216" mass="24432">MKKRSLSSFPVFLIITFFAAFSLKIQSANAIPSWHVDWLILELPDPKDPPTKEEIDEIVKRAQQDDWIARQQLATAFLYETWKTGKLDRGCENLKNGYYCRALAARGHEGEIHLKDLINLPATGPIPVERLARYQVDFAIKLFRDSAPTYDKDSPTCRAAVATLKKAIENELLVSNQTNSCAARRLAYHYQFGSCTPKDPQKSKELFLRSGACPVT</sequence>
<dbReference type="Proteomes" id="UP000575083">
    <property type="component" value="Unassembled WGS sequence"/>
</dbReference>
<organism evidence="1 2">
    <name type="scientific">Acidovorax soli</name>
    <dbReference type="NCBI Taxonomy" id="592050"/>
    <lineage>
        <taxon>Bacteria</taxon>
        <taxon>Pseudomonadati</taxon>
        <taxon>Pseudomonadota</taxon>
        <taxon>Betaproteobacteria</taxon>
        <taxon>Burkholderiales</taxon>
        <taxon>Comamonadaceae</taxon>
        <taxon>Acidovorax</taxon>
    </lineage>
</organism>
<dbReference type="AlphaFoldDB" id="A0A7X0PB39"/>
<dbReference type="EMBL" id="JACHLK010000002">
    <property type="protein sequence ID" value="MBB6558623.1"/>
    <property type="molecule type" value="Genomic_DNA"/>
</dbReference>
<proteinExistence type="predicted"/>
<evidence type="ECO:0000313" key="2">
    <source>
        <dbReference type="Proteomes" id="UP000575083"/>
    </source>
</evidence>
<dbReference type="RefSeq" id="WP_184856044.1">
    <property type="nucleotide sequence ID" value="NZ_JACHLK010000002.1"/>
</dbReference>
<protein>
    <recommendedName>
        <fullName evidence="3">Sel1 repeat-containing protein</fullName>
    </recommendedName>
</protein>
<accession>A0A7X0PB39</accession>
<evidence type="ECO:0008006" key="3">
    <source>
        <dbReference type="Google" id="ProtNLM"/>
    </source>
</evidence>
<comment type="caution">
    <text evidence="1">The sequence shown here is derived from an EMBL/GenBank/DDBJ whole genome shotgun (WGS) entry which is preliminary data.</text>
</comment>
<keyword evidence="2" id="KW-1185">Reference proteome</keyword>
<name>A0A7X0PB39_9BURK</name>
<evidence type="ECO:0000313" key="1">
    <source>
        <dbReference type="EMBL" id="MBB6558623.1"/>
    </source>
</evidence>
<reference evidence="1 2" key="1">
    <citation type="submission" date="2020-08" db="EMBL/GenBank/DDBJ databases">
        <title>Functional genomics of gut bacteria from endangered species of beetles.</title>
        <authorList>
            <person name="Carlos-Shanley C."/>
        </authorList>
    </citation>
    <scope>NUCLEOTIDE SEQUENCE [LARGE SCALE GENOMIC DNA]</scope>
    <source>
        <strain evidence="1 2">S00198</strain>
    </source>
</reference>
<gene>
    <name evidence="1" type="ORF">HNP48_001287</name>
</gene>